<dbReference type="Proteomes" id="UP001597097">
    <property type="component" value="Unassembled WGS sequence"/>
</dbReference>
<evidence type="ECO:0000256" key="2">
    <source>
        <dbReference type="ARBA" id="ARBA00022692"/>
    </source>
</evidence>
<dbReference type="PANTHER" id="PTHR43471:SF3">
    <property type="entry name" value="ABC TRANSPORTER PERMEASE PROTEIN NATB"/>
    <property type="match status" value="1"/>
</dbReference>
<evidence type="ECO:0000256" key="4">
    <source>
        <dbReference type="ARBA" id="ARBA00023136"/>
    </source>
</evidence>
<dbReference type="EMBL" id="JBHUCM010000019">
    <property type="protein sequence ID" value="MFD1540332.1"/>
    <property type="molecule type" value="Genomic_DNA"/>
</dbReference>
<dbReference type="Pfam" id="PF12698">
    <property type="entry name" value="ABC2_membrane_3"/>
    <property type="match status" value="1"/>
</dbReference>
<proteinExistence type="predicted"/>
<keyword evidence="2 5" id="KW-0812">Transmembrane</keyword>
<evidence type="ECO:0000256" key="3">
    <source>
        <dbReference type="ARBA" id="ARBA00022989"/>
    </source>
</evidence>
<keyword evidence="4 5" id="KW-0472">Membrane</keyword>
<dbReference type="RefSeq" id="WP_308126760.1">
    <property type="nucleotide sequence ID" value="NZ_JAHKRM010000001.1"/>
</dbReference>
<name>A0ABW4GC58_9ACTN</name>
<evidence type="ECO:0000256" key="1">
    <source>
        <dbReference type="ARBA" id="ARBA00004141"/>
    </source>
</evidence>
<evidence type="ECO:0000313" key="7">
    <source>
        <dbReference type="EMBL" id="MFD1540332.1"/>
    </source>
</evidence>
<dbReference type="PANTHER" id="PTHR43471">
    <property type="entry name" value="ABC TRANSPORTER PERMEASE"/>
    <property type="match status" value="1"/>
</dbReference>
<dbReference type="InterPro" id="IPR013525">
    <property type="entry name" value="ABC2_TM"/>
</dbReference>
<reference evidence="8" key="1">
    <citation type="journal article" date="2019" name="Int. J. Syst. Evol. Microbiol.">
        <title>The Global Catalogue of Microorganisms (GCM) 10K type strain sequencing project: providing services to taxonomists for standard genome sequencing and annotation.</title>
        <authorList>
            <consortium name="The Broad Institute Genomics Platform"/>
            <consortium name="The Broad Institute Genome Sequencing Center for Infectious Disease"/>
            <person name="Wu L."/>
            <person name="Ma J."/>
        </authorList>
    </citation>
    <scope>NUCLEOTIDE SEQUENCE [LARGE SCALE GENOMIC DNA]</scope>
    <source>
        <strain evidence="8">CGMCC 1.15399</strain>
    </source>
</reference>
<feature type="transmembrane region" description="Helical" evidence="5">
    <location>
        <begin position="24"/>
        <end position="42"/>
    </location>
</feature>
<keyword evidence="8" id="KW-1185">Reference proteome</keyword>
<evidence type="ECO:0000259" key="6">
    <source>
        <dbReference type="Pfam" id="PF12698"/>
    </source>
</evidence>
<feature type="domain" description="ABC-2 type transporter transmembrane" evidence="6">
    <location>
        <begin position="23"/>
        <end position="347"/>
    </location>
</feature>
<evidence type="ECO:0000256" key="5">
    <source>
        <dbReference type="SAM" id="Phobius"/>
    </source>
</evidence>
<accession>A0ABW4GC58</accession>
<keyword evidence="3 5" id="KW-1133">Transmembrane helix</keyword>
<gene>
    <name evidence="7" type="ORF">ACFSJ0_24980</name>
</gene>
<feature type="transmembrane region" description="Helical" evidence="5">
    <location>
        <begin position="154"/>
        <end position="178"/>
    </location>
</feature>
<feature type="transmembrane region" description="Helical" evidence="5">
    <location>
        <begin position="238"/>
        <end position="264"/>
    </location>
</feature>
<comment type="subcellular location">
    <subcellularLocation>
        <location evidence="1">Membrane</location>
        <topology evidence="1">Multi-pass membrane protein</topology>
    </subcellularLocation>
</comment>
<comment type="caution">
    <text evidence="7">The sequence shown here is derived from an EMBL/GenBank/DDBJ whole genome shotgun (WGS) entry which is preliminary data.</text>
</comment>
<evidence type="ECO:0000313" key="8">
    <source>
        <dbReference type="Proteomes" id="UP001597097"/>
    </source>
</evidence>
<feature type="transmembrane region" description="Helical" evidence="5">
    <location>
        <begin position="331"/>
        <end position="353"/>
    </location>
</feature>
<feature type="transmembrane region" description="Helical" evidence="5">
    <location>
        <begin position="199"/>
        <end position="232"/>
    </location>
</feature>
<organism evidence="7 8">
    <name type="scientific">Nonomuraea guangzhouensis</name>
    <dbReference type="NCBI Taxonomy" id="1291555"/>
    <lineage>
        <taxon>Bacteria</taxon>
        <taxon>Bacillati</taxon>
        <taxon>Actinomycetota</taxon>
        <taxon>Actinomycetes</taxon>
        <taxon>Streptosporangiales</taxon>
        <taxon>Streptosporangiaceae</taxon>
        <taxon>Nonomuraea</taxon>
    </lineage>
</organism>
<protein>
    <submittedName>
        <fullName evidence="7">ABC transporter permease</fullName>
    </submittedName>
</protein>
<sequence length="373" mass="39291">MNGGMSSVMLVARREVATHIRTKAFVIGLLITAVLVGGVAFAPKVFDRPDSYKIGAVHSQELPLKAAAPDAEFTWRTFPDEAAAKKAVLDGDVDAALIDNKKVLTDGEIGTELGVLLQSTNRELKLGAAGVSIPPLQMVSVGADTRYQAARTGIAVVLVLVLFMLIIGQVMMVAMGVVEEKGSRIVEILLTSVRPWQLLAGKIIGLGALGLINLGTILVVGISASLVSGIAVDFPPGLPGIVAGVLVWFVLGYAFFATLAAALSSLVSRQEEVGNVMSPLTMLIMVTYFGAFYVTTDPTGTLARVASLVPPFSSMVMPVRMAAAEVPFWEVGLSMVLMVLAVLGVLSFGAKVYERAVLRTGARVKLGDVLRVK</sequence>
<feature type="transmembrane region" description="Helical" evidence="5">
    <location>
        <begin position="276"/>
        <end position="294"/>
    </location>
</feature>